<dbReference type="Gene3D" id="3.40.50.720">
    <property type="entry name" value="NAD(P)-binding Rossmann-like Domain"/>
    <property type="match status" value="1"/>
</dbReference>
<dbReference type="GO" id="GO:0046417">
    <property type="term" value="P:chorismate metabolic process"/>
    <property type="evidence" value="ECO:0007669"/>
    <property type="project" value="InterPro"/>
</dbReference>
<evidence type="ECO:0000259" key="2">
    <source>
        <dbReference type="PROSITE" id="PS51168"/>
    </source>
</evidence>
<keyword evidence="1" id="KW-0560">Oxidoreductase</keyword>
<dbReference type="PROSITE" id="PS51168">
    <property type="entry name" value="CHORISMATE_MUT_2"/>
    <property type="match status" value="1"/>
</dbReference>
<evidence type="ECO:0000256" key="1">
    <source>
        <dbReference type="ARBA" id="ARBA00023002"/>
    </source>
</evidence>
<dbReference type="Pfam" id="PF02153">
    <property type="entry name" value="PDH_N"/>
    <property type="match status" value="1"/>
</dbReference>
<dbReference type="InterPro" id="IPR002701">
    <property type="entry name" value="CM_II_prokaryot"/>
</dbReference>
<dbReference type="InterPro" id="IPR046825">
    <property type="entry name" value="PDH_C"/>
</dbReference>
<dbReference type="InterPro" id="IPR046826">
    <property type="entry name" value="PDH_N"/>
</dbReference>
<protein>
    <submittedName>
        <fullName evidence="4">Prephenate dehydrogenase/arogenate dehydrogenase family protein</fullName>
    </submittedName>
</protein>
<dbReference type="PANTHER" id="PTHR21363:SF0">
    <property type="entry name" value="PREPHENATE DEHYDROGENASE [NADP(+)]"/>
    <property type="match status" value="1"/>
</dbReference>
<dbReference type="SUPFAM" id="SSF51735">
    <property type="entry name" value="NAD(P)-binding Rossmann-fold domains"/>
    <property type="match status" value="1"/>
</dbReference>
<dbReference type="Pfam" id="PF01817">
    <property type="entry name" value="CM_2"/>
    <property type="match status" value="1"/>
</dbReference>
<dbReference type="InterPro" id="IPR003099">
    <property type="entry name" value="Prephen_DH"/>
</dbReference>
<dbReference type="GO" id="GO:0008977">
    <property type="term" value="F:prephenate dehydrogenase (NAD+) activity"/>
    <property type="evidence" value="ECO:0007669"/>
    <property type="project" value="InterPro"/>
</dbReference>
<dbReference type="GO" id="GO:0004106">
    <property type="term" value="F:chorismate mutase activity"/>
    <property type="evidence" value="ECO:0007669"/>
    <property type="project" value="InterPro"/>
</dbReference>
<dbReference type="InterPro" id="IPR050812">
    <property type="entry name" value="Preph/Arog_dehydrog"/>
</dbReference>
<dbReference type="InterPro" id="IPR036291">
    <property type="entry name" value="NAD(P)-bd_dom_sf"/>
</dbReference>
<dbReference type="Pfam" id="PF20463">
    <property type="entry name" value="PDH_C"/>
    <property type="match status" value="1"/>
</dbReference>
<dbReference type="GO" id="GO:0006571">
    <property type="term" value="P:tyrosine biosynthetic process"/>
    <property type="evidence" value="ECO:0007669"/>
    <property type="project" value="InterPro"/>
</dbReference>
<name>A0A7V3RGT8_UNCW3</name>
<dbReference type="Gene3D" id="1.10.3660.10">
    <property type="entry name" value="6-phosphogluconate dehydrogenase C-terminal like domain"/>
    <property type="match status" value="1"/>
</dbReference>
<dbReference type="InterPro" id="IPR036979">
    <property type="entry name" value="CM_dom_sf"/>
</dbReference>
<dbReference type="GO" id="GO:0004665">
    <property type="term" value="F:prephenate dehydrogenase (NADP+) activity"/>
    <property type="evidence" value="ECO:0007669"/>
    <property type="project" value="InterPro"/>
</dbReference>
<accession>A0A7V3RGT8</accession>
<gene>
    <name evidence="4" type="ORF">ENX68_02770</name>
</gene>
<dbReference type="InterPro" id="IPR008927">
    <property type="entry name" value="6-PGluconate_DH-like_C_sf"/>
</dbReference>
<dbReference type="SUPFAM" id="SSF48600">
    <property type="entry name" value="Chorismate mutase II"/>
    <property type="match status" value="1"/>
</dbReference>
<dbReference type="SMART" id="SM00830">
    <property type="entry name" value="CM_2"/>
    <property type="match status" value="1"/>
</dbReference>
<dbReference type="GO" id="GO:0070403">
    <property type="term" value="F:NAD+ binding"/>
    <property type="evidence" value="ECO:0007669"/>
    <property type="project" value="InterPro"/>
</dbReference>
<comment type="caution">
    <text evidence="4">The sequence shown here is derived from an EMBL/GenBank/DDBJ whole genome shotgun (WGS) entry which is preliminary data.</text>
</comment>
<feature type="domain" description="Chorismate mutase" evidence="2">
    <location>
        <begin position="1"/>
        <end position="89"/>
    </location>
</feature>
<dbReference type="AlphaFoldDB" id="A0A7V3RGT8"/>
<proteinExistence type="predicted"/>
<dbReference type="Gene3D" id="1.20.59.10">
    <property type="entry name" value="Chorismate mutase"/>
    <property type="match status" value="1"/>
</dbReference>
<dbReference type="SUPFAM" id="SSF48179">
    <property type="entry name" value="6-phosphogluconate dehydrogenase C-terminal domain-like"/>
    <property type="match status" value="1"/>
</dbReference>
<organism evidence="4">
    <name type="scientific">candidate division WOR-3 bacterium</name>
    <dbReference type="NCBI Taxonomy" id="2052148"/>
    <lineage>
        <taxon>Bacteria</taxon>
        <taxon>Bacteria division WOR-3</taxon>
    </lineage>
</organism>
<dbReference type="PROSITE" id="PS51176">
    <property type="entry name" value="PDH_ADH"/>
    <property type="match status" value="1"/>
</dbReference>
<dbReference type="PANTHER" id="PTHR21363">
    <property type="entry name" value="PREPHENATE DEHYDROGENASE"/>
    <property type="match status" value="1"/>
</dbReference>
<dbReference type="EMBL" id="DTOZ01000072">
    <property type="protein sequence ID" value="HGE77909.1"/>
    <property type="molecule type" value="Genomic_DNA"/>
</dbReference>
<evidence type="ECO:0000259" key="3">
    <source>
        <dbReference type="PROSITE" id="PS51176"/>
    </source>
</evidence>
<evidence type="ECO:0000313" key="4">
    <source>
        <dbReference type="EMBL" id="HGE77909.1"/>
    </source>
</evidence>
<feature type="domain" description="Prephenate/arogenate dehydrogenase" evidence="3">
    <location>
        <begin position="98"/>
        <end position="364"/>
    </location>
</feature>
<sequence length="364" mass="41687">MEKLLRLRKEVKKIDNEILRLIRRRFNITCIIGKEKKKLGLPLKDWSVEKGVIENARNYAKVIGIDEQFATEVISKIVEQSRIQQERNHYSGYSGTPEDVLIIGGLGAMGRWFAYFLQNQGHRVSIFDVKPTRLKGFKYYKNLEDAIASKSVVFIATPLSIVPRTIETLVDLNCRAVICDIASIKIHLIPAIEKAIKKGLKITSIHPMFGPGCHTLVDKVICLCSCNNEKADSKIKNFFKDTAVNIISLSFDEHDRLISYILGLSHFINILFIKVLMDSGYEFKVLKEVASTTFKSQMATTLSVINENPELYYEIQALNKWNNNLYNSLKNTLDQLISLISKRKREDFKEIFIKSQGWVDAYQD</sequence>
<dbReference type="InterPro" id="IPR036263">
    <property type="entry name" value="Chorismate_II_sf"/>
</dbReference>
<reference evidence="4" key="1">
    <citation type="journal article" date="2020" name="mSystems">
        <title>Genome- and Community-Level Interaction Insights into Carbon Utilization and Element Cycling Functions of Hydrothermarchaeota in Hydrothermal Sediment.</title>
        <authorList>
            <person name="Zhou Z."/>
            <person name="Liu Y."/>
            <person name="Xu W."/>
            <person name="Pan J."/>
            <person name="Luo Z.H."/>
            <person name="Li M."/>
        </authorList>
    </citation>
    <scope>NUCLEOTIDE SEQUENCE [LARGE SCALE GENOMIC DNA]</scope>
    <source>
        <strain evidence="4">SpSt-961</strain>
    </source>
</reference>